<dbReference type="EMBL" id="JAPFRF010000005">
    <property type="protein sequence ID" value="KAJ7331711.1"/>
    <property type="molecule type" value="Genomic_DNA"/>
</dbReference>
<reference evidence="1" key="1">
    <citation type="journal article" date="2023" name="DNA Res.">
        <title>Chromosome-level genome assembly of Phrynocephalus forsythii using third-generation DNA sequencing and Hi-C analysis.</title>
        <authorList>
            <person name="Qi Y."/>
            <person name="Zhao W."/>
            <person name="Zhao Y."/>
            <person name="Niu C."/>
            <person name="Cao S."/>
            <person name="Zhang Y."/>
        </authorList>
    </citation>
    <scope>NUCLEOTIDE SEQUENCE</scope>
    <source>
        <tissue evidence="1">Muscle</tissue>
    </source>
</reference>
<gene>
    <name evidence="1" type="ORF">JRQ81_013891</name>
</gene>
<dbReference type="AlphaFoldDB" id="A0A9Q1B2L0"/>
<proteinExistence type="predicted"/>
<sequence>MWMVLSLALLGDAPVHFCLLLWAPWVLQYEGGKGRAQRRARNSCLRKEGTSFLYHLLSTYCVGVIRGDFAKRTFITPVQGNEQVYIATVILEDTSKMWR</sequence>
<dbReference type="OrthoDB" id="10569228at2759"/>
<name>A0A9Q1B2L0_9SAUR</name>
<comment type="caution">
    <text evidence="1">The sequence shown here is derived from an EMBL/GenBank/DDBJ whole genome shotgun (WGS) entry which is preliminary data.</text>
</comment>
<evidence type="ECO:0000313" key="2">
    <source>
        <dbReference type="Proteomes" id="UP001142489"/>
    </source>
</evidence>
<keyword evidence="2" id="KW-1185">Reference proteome</keyword>
<dbReference type="Proteomes" id="UP001142489">
    <property type="component" value="Unassembled WGS sequence"/>
</dbReference>
<organism evidence="1 2">
    <name type="scientific">Phrynocephalus forsythii</name>
    <dbReference type="NCBI Taxonomy" id="171643"/>
    <lineage>
        <taxon>Eukaryota</taxon>
        <taxon>Metazoa</taxon>
        <taxon>Chordata</taxon>
        <taxon>Craniata</taxon>
        <taxon>Vertebrata</taxon>
        <taxon>Euteleostomi</taxon>
        <taxon>Lepidosauria</taxon>
        <taxon>Squamata</taxon>
        <taxon>Bifurcata</taxon>
        <taxon>Unidentata</taxon>
        <taxon>Episquamata</taxon>
        <taxon>Toxicofera</taxon>
        <taxon>Iguania</taxon>
        <taxon>Acrodonta</taxon>
        <taxon>Agamidae</taxon>
        <taxon>Agaminae</taxon>
        <taxon>Phrynocephalus</taxon>
    </lineage>
</organism>
<accession>A0A9Q1B2L0</accession>
<evidence type="ECO:0000313" key="1">
    <source>
        <dbReference type="EMBL" id="KAJ7331711.1"/>
    </source>
</evidence>
<protein>
    <submittedName>
        <fullName evidence="1">Uncharacterized protein</fullName>
    </submittedName>
</protein>